<dbReference type="SUPFAM" id="SSF51735">
    <property type="entry name" value="NAD(P)-binding Rossmann-fold domains"/>
    <property type="match status" value="1"/>
</dbReference>
<dbReference type="GO" id="GO:0009089">
    <property type="term" value="P:lysine biosynthetic process via diaminopimelate"/>
    <property type="evidence" value="ECO:0007669"/>
    <property type="project" value="InterPro"/>
</dbReference>
<proteinExistence type="predicted"/>
<reference evidence="4" key="1">
    <citation type="journal article" date="2014" name="Front. Microbiol.">
        <title>High frequency of phylogenetically diverse reductive dehalogenase-homologous genes in deep subseafloor sedimentary metagenomes.</title>
        <authorList>
            <person name="Kawai M."/>
            <person name="Futagami T."/>
            <person name="Toyoda A."/>
            <person name="Takaki Y."/>
            <person name="Nishi S."/>
            <person name="Hori S."/>
            <person name="Arai W."/>
            <person name="Tsubouchi T."/>
            <person name="Morono Y."/>
            <person name="Uchiyama I."/>
            <person name="Ito T."/>
            <person name="Fujiyama A."/>
            <person name="Inagaki F."/>
            <person name="Takami H."/>
        </authorList>
    </citation>
    <scope>NUCLEOTIDE SEQUENCE</scope>
    <source>
        <strain evidence="4">Expedition CK06-06</strain>
    </source>
</reference>
<organism evidence="4">
    <name type="scientific">marine sediment metagenome</name>
    <dbReference type="NCBI Taxonomy" id="412755"/>
    <lineage>
        <taxon>unclassified sequences</taxon>
        <taxon>metagenomes</taxon>
        <taxon>ecological metagenomes</taxon>
    </lineage>
</organism>
<evidence type="ECO:0000313" key="4">
    <source>
        <dbReference type="EMBL" id="GAG56302.1"/>
    </source>
</evidence>
<comment type="caution">
    <text evidence="4">The sequence shown here is derived from an EMBL/GenBank/DDBJ whole genome shotgun (WGS) entry which is preliminary data.</text>
</comment>
<keyword evidence="1" id="KW-0521">NADP</keyword>
<name>X0ZDM3_9ZZZZ</name>
<accession>X0ZDM3</accession>
<feature type="domain" description="Dihydrodipicolinate reductase N-terminal" evidence="3">
    <location>
        <begin position="5"/>
        <end position="102"/>
    </location>
</feature>
<protein>
    <recommendedName>
        <fullName evidence="3">Dihydrodipicolinate reductase N-terminal domain-containing protein</fullName>
    </recommendedName>
</protein>
<dbReference type="AlphaFoldDB" id="X0ZDM3"/>
<dbReference type="EMBL" id="BART01003410">
    <property type="protein sequence ID" value="GAG56302.1"/>
    <property type="molecule type" value="Genomic_DNA"/>
</dbReference>
<gene>
    <name evidence="4" type="ORF">S01H4_09436</name>
</gene>
<dbReference type="Pfam" id="PF01113">
    <property type="entry name" value="DapB_N"/>
    <property type="match status" value="1"/>
</dbReference>
<keyword evidence="2" id="KW-0560">Oxidoreductase</keyword>
<evidence type="ECO:0000256" key="2">
    <source>
        <dbReference type="ARBA" id="ARBA00023002"/>
    </source>
</evidence>
<evidence type="ECO:0000259" key="3">
    <source>
        <dbReference type="Pfam" id="PF01113"/>
    </source>
</evidence>
<dbReference type="Gene3D" id="3.40.50.720">
    <property type="entry name" value="NAD(P)-binding Rossmann-like Domain"/>
    <property type="match status" value="1"/>
</dbReference>
<dbReference type="InterPro" id="IPR036291">
    <property type="entry name" value="NAD(P)-bd_dom_sf"/>
</dbReference>
<sequence length="147" mass="16709">MKRKIKVILWGLGNMGSIIAKELFKKERVEIVGAIARRKEKEGKDLGRLLNFDKELGIRVTNDAKSLFETTETDILLHCTTSFVEQVYHQIKLALEKRINVITIAEEMYNPWIKNQELAEKIDNLAKINNVTVLGTGINPAFSIILS</sequence>
<evidence type="ECO:0000256" key="1">
    <source>
        <dbReference type="ARBA" id="ARBA00022857"/>
    </source>
</evidence>
<dbReference type="InterPro" id="IPR000846">
    <property type="entry name" value="DapB_N"/>
</dbReference>
<dbReference type="GO" id="GO:0008839">
    <property type="term" value="F:4-hydroxy-tetrahydrodipicolinate reductase"/>
    <property type="evidence" value="ECO:0007669"/>
    <property type="project" value="InterPro"/>
</dbReference>
<dbReference type="CDD" id="cd24146">
    <property type="entry name" value="nat-AmDH_N_like"/>
    <property type="match status" value="1"/>
</dbReference>